<organism evidence="3 4">
    <name type="scientific">Aspergillus pseudoustus</name>
    <dbReference type="NCBI Taxonomy" id="1810923"/>
    <lineage>
        <taxon>Eukaryota</taxon>
        <taxon>Fungi</taxon>
        <taxon>Dikarya</taxon>
        <taxon>Ascomycota</taxon>
        <taxon>Pezizomycotina</taxon>
        <taxon>Eurotiomycetes</taxon>
        <taxon>Eurotiomycetidae</taxon>
        <taxon>Eurotiales</taxon>
        <taxon>Aspergillaceae</taxon>
        <taxon>Aspergillus</taxon>
        <taxon>Aspergillus subgen. Nidulantes</taxon>
    </lineage>
</organism>
<evidence type="ECO:0000256" key="2">
    <source>
        <dbReference type="SAM" id="Phobius"/>
    </source>
</evidence>
<name>A0ABR4KNF1_9EURO</name>
<dbReference type="Proteomes" id="UP001610446">
    <property type="component" value="Unassembled WGS sequence"/>
</dbReference>
<feature type="transmembrane region" description="Helical" evidence="2">
    <location>
        <begin position="30"/>
        <end position="56"/>
    </location>
</feature>
<evidence type="ECO:0000313" key="4">
    <source>
        <dbReference type="Proteomes" id="UP001610446"/>
    </source>
</evidence>
<keyword evidence="2" id="KW-0472">Membrane</keyword>
<sequence length="79" mass="8809">MQDYSTPSCDSQKLRPSHQTTTTDSSSSSFYLFATVLEVCVLFSLFFCFACPSFFISEILPANRAEVYSPFTQLSPSIS</sequence>
<accession>A0ABR4KNF1</accession>
<protein>
    <submittedName>
        <fullName evidence="3">Uncharacterized protein</fullName>
    </submittedName>
</protein>
<keyword evidence="2" id="KW-0812">Transmembrane</keyword>
<feature type="compositionally biased region" description="Polar residues" evidence="1">
    <location>
        <begin position="1"/>
        <end position="11"/>
    </location>
</feature>
<reference evidence="3 4" key="1">
    <citation type="submission" date="2024-07" db="EMBL/GenBank/DDBJ databases">
        <title>Section-level genome sequencing and comparative genomics of Aspergillus sections Usti and Cavernicolus.</title>
        <authorList>
            <consortium name="Lawrence Berkeley National Laboratory"/>
            <person name="Nybo J.L."/>
            <person name="Vesth T.C."/>
            <person name="Theobald S."/>
            <person name="Frisvad J.C."/>
            <person name="Larsen T.O."/>
            <person name="Kjaerboelling I."/>
            <person name="Rothschild-Mancinelli K."/>
            <person name="Lyhne E.K."/>
            <person name="Kogle M.E."/>
            <person name="Barry K."/>
            <person name="Clum A."/>
            <person name="Na H."/>
            <person name="Ledsgaard L."/>
            <person name="Lin J."/>
            <person name="Lipzen A."/>
            <person name="Kuo A."/>
            <person name="Riley R."/>
            <person name="Mondo S."/>
            <person name="Labutti K."/>
            <person name="Haridas S."/>
            <person name="Pangalinan J."/>
            <person name="Salamov A.A."/>
            <person name="Simmons B.A."/>
            <person name="Magnuson J.K."/>
            <person name="Chen J."/>
            <person name="Drula E."/>
            <person name="Henrissat B."/>
            <person name="Wiebenga A."/>
            <person name="Lubbers R.J."/>
            <person name="Gomes A.C."/>
            <person name="Makela M.R."/>
            <person name="Stajich J."/>
            <person name="Grigoriev I.V."/>
            <person name="Mortensen U.H."/>
            <person name="De Vries R.P."/>
            <person name="Baker S.E."/>
            <person name="Andersen M.R."/>
        </authorList>
    </citation>
    <scope>NUCLEOTIDE SEQUENCE [LARGE SCALE GENOMIC DNA]</scope>
    <source>
        <strain evidence="3 4">CBS 123904</strain>
    </source>
</reference>
<dbReference type="EMBL" id="JBFXLU010000018">
    <property type="protein sequence ID" value="KAL2853806.1"/>
    <property type="molecule type" value="Genomic_DNA"/>
</dbReference>
<evidence type="ECO:0000313" key="3">
    <source>
        <dbReference type="EMBL" id="KAL2853806.1"/>
    </source>
</evidence>
<gene>
    <name evidence="3" type="ORF">BJY01DRAFT_57649</name>
</gene>
<evidence type="ECO:0000256" key="1">
    <source>
        <dbReference type="SAM" id="MobiDB-lite"/>
    </source>
</evidence>
<comment type="caution">
    <text evidence="3">The sequence shown here is derived from an EMBL/GenBank/DDBJ whole genome shotgun (WGS) entry which is preliminary data.</text>
</comment>
<keyword evidence="2" id="KW-1133">Transmembrane helix</keyword>
<proteinExistence type="predicted"/>
<feature type="region of interest" description="Disordered" evidence="1">
    <location>
        <begin position="1"/>
        <end position="27"/>
    </location>
</feature>
<keyword evidence="4" id="KW-1185">Reference proteome</keyword>